<feature type="region of interest" description="Disordered" evidence="1">
    <location>
        <begin position="42"/>
        <end position="96"/>
    </location>
</feature>
<dbReference type="AlphaFoldDB" id="A0A9P4T8Z6"/>
<protein>
    <submittedName>
        <fullName evidence="2">Uncharacterized protein</fullName>
    </submittedName>
</protein>
<gene>
    <name evidence="2" type="ORF">E8E13_007367</name>
</gene>
<sequence>MNKTFLRYNKSIAQTGVLQVNPDLALEIKKMNENFANCVKTANDRTQDSDDEEVAAAGPVQEAQSESGPVVATEASPQRNTASVEDATPWKDTTSQPGNYLSHISSSPYDYPQSGHSTLSQVTLPFGLVDIPSREQSPYAPPFVFPVEVPAMGAEPPSPKSHQFHPTSLLDATLTPANSYSYQEVNFARRLMRGTFELAVLMLSSPHIHPAILQHIFKLSLPYLTLDDIRNRFKLILSRGVTEDLDWYATPFLHLGGAGTHYARRDPNGKPVPMKNSWTVRQIGPLDRRMIRMESVTDGQIHDLQGIDLTGFEGEFFDAYDIQGYLEDRWHCRIDARSSFAECLIDGDNGPLAGKEGRTPSLSRGSTTSNSDASTPPAPPTFIPLPPSYGLPVSLDSVPVPNPLSAPTKQNIPEISFDQTLGLDLAPSFDTGFGGHNTYSSFGFGMIGESGQLPTVRHQAKRAAWVDVQKFMDSVMRGAVCLGRGPGYRRKDVDAAFQEALILV</sequence>
<dbReference type="PANTHER" id="PTHR40618:SF1">
    <property type="entry name" value="B-ZIP TRANSCRIPTION FACTOR (EUROFUNG)"/>
    <property type="match status" value="1"/>
</dbReference>
<feature type="compositionally biased region" description="Pro residues" evidence="1">
    <location>
        <begin position="376"/>
        <end position="385"/>
    </location>
</feature>
<name>A0A9P4T8Z6_CURKU</name>
<reference evidence="2" key="1">
    <citation type="submission" date="2019-04" db="EMBL/GenBank/DDBJ databases">
        <title>Sequencing of skin fungus with MAO and IRED activity.</title>
        <authorList>
            <person name="Marsaioli A.J."/>
            <person name="Bonatto J.M.C."/>
            <person name="Reis Junior O."/>
        </authorList>
    </citation>
    <scope>NUCLEOTIDE SEQUENCE</scope>
    <source>
        <strain evidence="2">30M1</strain>
    </source>
</reference>
<evidence type="ECO:0000256" key="1">
    <source>
        <dbReference type="SAM" id="MobiDB-lite"/>
    </source>
</evidence>
<keyword evidence="3" id="KW-1185">Reference proteome</keyword>
<accession>A0A9P4T8Z6</accession>
<dbReference type="PANTHER" id="PTHR40618">
    <property type="entry name" value="B-ZIP TRANSCRIPTION FACTOR (EUROFUNG)-RELATED"/>
    <property type="match status" value="1"/>
</dbReference>
<organism evidence="2 3">
    <name type="scientific">Curvularia kusanoi</name>
    <name type="common">Cochliobolus kusanoi</name>
    <dbReference type="NCBI Taxonomy" id="90978"/>
    <lineage>
        <taxon>Eukaryota</taxon>
        <taxon>Fungi</taxon>
        <taxon>Dikarya</taxon>
        <taxon>Ascomycota</taxon>
        <taxon>Pezizomycotina</taxon>
        <taxon>Dothideomycetes</taxon>
        <taxon>Pleosporomycetidae</taxon>
        <taxon>Pleosporales</taxon>
        <taxon>Pleosporineae</taxon>
        <taxon>Pleosporaceae</taxon>
        <taxon>Curvularia</taxon>
    </lineage>
</organism>
<dbReference type="Proteomes" id="UP000801428">
    <property type="component" value="Unassembled WGS sequence"/>
</dbReference>
<comment type="caution">
    <text evidence="2">The sequence shown here is derived from an EMBL/GenBank/DDBJ whole genome shotgun (WGS) entry which is preliminary data.</text>
</comment>
<proteinExistence type="predicted"/>
<feature type="compositionally biased region" description="Polar residues" evidence="1">
    <location>
        <begin position="360"/>
        <end position="374"/>
    </location>
</feature>
<dbReference type="EMBL" id="SWKU01000020">
    <property type="protein sequence ID" value="KAF2998297.1"/>
    <property type="molecule type" value="Genomic_DNA"/>
</dbReference>
<evidence type="ECO:0000313" key="3">
    <source>
        <dbReference type="Proteomes" id="UP000801428"/>
    </source>
</evidence>
<evidence type="ECO:0000313" key="2">
    <source>
        <dbReference type="EMBL" id="KAF2998297.1"/>
    </source>
</evidence>
<dbReference type="OrthoDB" id="3555317at2759"/>
<feature type="region of interest" description="Disordered" evidence="1">
    <location>
        <begin position="348"/>
        <end position="385"/>
    </location>
</feature>